<protein>
    <recommendedName>
        <fullName evidence="5">Reverse transcriptase Ty1/copia-type domain-containing protein</fullName>
    </recommendedName>
</protein>
<evidence type="ECO:0000259" key="1">
    <source>
        <dbReference type="Pfam" id="PF07727"/>
    </source>
</evidence>
<comment type="caution">
    <text evidence="3">The sequence shown here is derived from an EMBL/GenBank/DDBJ whole genome shotgun (WGS) entry which is preliminary data.</text>
</comment>
<name>A0A6A2ZHX7_HIBSY</name>
<dbReference type="SUPFAM" id="SSF56672">
    <property type="entry name" value="DNA/RNA polymerases"/>
    <property type="match status" value="1"/>
</dbReference>
<dbReference type="PANTHER" id="PTHR11439:SF467">
    <property type="entry name" value="INTEGRASE CATALYTIC DOMAIN-CONTAINING PROTEIN"/>
    <property type="match status" value="1"/>
</dbReference>
<gene>
    <name evidence="3" type="ORF">F3Y22_tig00110893pilonHSYRG00781</name>
</gene>
<dbReference type="InterPro" id="IPR057670">
    <property type="entry name" value="SH3_retrovirus"/>
</dbReference>
<reference evidence="3" key="1">
    <citation type="submission" date="2019-09" db="EMBL/GenBank/DDBJ databases">
        <title>Draft genome information of white flower Hibiscus syriacus.</title>
        <authorList>
            <person name="Kim Y.-M."/>
        </authorList>
    </citation>
    <scope>NUCLEOTIDE SEQUENCE [LARGE SCALE GENOMIC DNA]</scope>
    <source>
        <strain evidence="3">YM2019G1</strain>
    </source>
</reference>
<dbReference type="Pfam" id="PF25597">
    <property type="entry name" value="SH3_retrovirus"/>
    <property type="match status" value="1"/>
</dbReference>
<dbReference type="PANTHER" id="PTHR11439">
    <property type="entry name" value="GAG-POL-RELATED RETROTRANSPOSON"/>
    <property type="match status" value="1"/>
</dbReference>
<feature type="domain" description="Retroviral polymerase SH3-like" evidence="2">
    <location>
        <begin position="37"/>
        <end position="101"/>
    </location>
</feature>
<evidence type="ECO:0000313" key="4">
    <source>
        <dbReference type="Proteomes" id="UP000436088"/>
    </source>
</evidence>
<dbReference type="Proteomes" id="UP000436088">
    <property type="component" value="Unassembled WGS sequence"/>
</dbReference>
<dbReference type="Pfam" id="PF07727">
    <property type="entry name" value="RVT_2"/>
    <property type="match status" value="2"/>
</dbReference>
<sequence length="518" mass="59818">MMHVINLSTSVPLRGDVSDRVWFGNDVSYDHLPVFGCKAFFHNIPKDEISKLDAKTRQYIFIGYGLDGEFGYRLYDLVQKKLMRSRDIIFIEDQTIDDINKTEKVDSQDSGDFDAPMDDVANDQQQAPIALSTFPLRRSSRDRRSSVMYSSDEYVLLTDGGEPECYEEAMESECKDQWIEAMKDELQSLQENHTFELLVVKGYTQKEGIGFEEIFSSVMKMSSIRTILSLAACYDLEVEQMVVKTFFIHGEQGYKKTTYDHCVFVKRFSNDDFIILLLYVDDMLIVGRNASRIEKLKLKLRKSFAMKDLGLSVKHCPSIENEKEEIQKVPYSSVVDSLLYAIVCTRSDLAYVVGNVSQFLSNPGIEHWNVVKWIMIYLRGSSNLKLCFGNEKLVLVGYIDSDMAGDIGSMRSTSTIEACNEMLWMKKFVRELGFTKERYVLYCDSQTVIHLGKNSTFHARSNHIDVKYYWIRYVLEVKLLKLEKIHTDDNDTDMLTKVLPREKFEAYCLTVRMEVFPA</sequence>
<dbReference type="AlphaFoldDB" id="A0A6A2ZHX7"/>
<evidence type="ECO:0000259" key="2">
    <source>
        <dbReference type="Pfam" id="PF25597"/>
    </source>
</evidence>
<feature type="domain" description="Reverse transcriptase Ty1/copia-type" evidence="1">
    <location>
        <begin position="252"/>
        <end position="312"/>
    </location>
</feature>
<dbReference type="EMBL" id="VEPZ02001150">
    <property type="protein sequence ID" value="KAE8690949.1"/>
    <property type="molecule type" value="Genomic_DNA"/>
</dbReference>
<accession>A0A6A2ZHX7</accession>
<dbReference type="CDD" id="cd09272">
    <property type="entry name" value="RNase_HI_RT_Ty1"/>
    <property type="match status" value="1"/>
</dbReference>
<evidence type="ECO:0000313" key="3">
    <source>
        <dbReference type="EMBL" id="KAE8690949.1"/>
    </source>
</evidence>
<dbReference type="InterPro" id="IPR043502">
    <property type="entry name" value="DNA/RNA_pol_sf"/>
</dbReference>
<feature type="domain" description="Reverse transcriptase Ty1/copia-type" evidence="1">
    <location>
        <begin position="176"/>
        <end position="251"/>
    </location>
</feature>
<organism evidence="3 4">
    <name type="scientific">Hibiscus syriacus</name>
    <name type="common">Rose of Sharon</name>
    <dbReference type="NCBI Taxonomy" id="106335"/>
    <lineage>
        <taxon>Eukaryota</taxon>
        <taxon>Viridiplantae</taxon>
        <taxon>Streptophyta</taxon>
        <taxon>Embryophyta</taxon>
        <taxon>Tracheophyta</taxon>
        <taxon>Spermatophyta</taxon>
        <taxon>Magnoliopsida</taxon>
        <taxon>eudicotyledons</taxon>
        <taxon>Gunneridae</taxon>
        <taxon>Pentapetalae</taxon>
        <taxon>rosids</taxon>
        <taxon>malvids</taxon>
        <taxon>Malvales</taxon>
        <taxon>Malvaceae</taxon>
        <taxon>Malvoideae</taxon>
        <taxon>Hibiscus</taxon>
    </lineage>
</organism>
<proteinExistence type="predicted"/>
<dbReference type="InterPro" id="IPR013103">
    <property type="entry name" value="RVT_2"/>
</dbReference>
<keyword evidence="4" id="KW-1185">Reference proteome</keyword>
<evidence type="ECO:0008006" key="5">
    <source>
        <dbReference type="Google" id="ProtNLM"/>
    </source>
</evidence>